<feature type="compositionally biased region" description="Polar residues" evidence="1">
    <location>
        <begin position="79"/>
        <end position="102"/>
    </location>
</feature>
<dbReference type="Proteomes" id="UP001152622">
    <property type="component" value="Chromosome 6"/>
</dbReference>
<keyword evidence="3" id="KW-1185">Reference proteome</keyword>
<organism evidence="2 3">
    <name type="scientific">Synaphobranchus kaupii</name>
    <name type="common">Kaup's arrowtooth eel</name>
    <dbReference type="NCBI Taxonomy" id="118154"/>
    <lineage>
        <taxon>Eukaryota</taxon>
        <taxon>Metazoa</taxon>
        <taxon>Chordata</taxon>
        <taxon>Craniata</taxon>
        <taxon>Vertebrata</taxon>
        <taxon>Euteleostomi</taxon>
        <taxon>Actinopterygii</taxon>
        <taxon>Neopterygii</taxon>
        <taxon>Teleostei</taxon>
        <taxon>Anguilliformes</taxon>
        <taxon>Synaphobranchidae</taxon>
        <taxon>Synaphobranchus</taxon>
    </lineage>
</organism>
<sequence>MCCHAPDSDGRSREGEEGATEGAERRPASSKQMDKENSCSVGTDWLSAIGQRLKQRRGSPSAASRSPSATKRQEARTAASPTMRSPLSTKKISSFFQRTTPQ</sequence>
<evidence type="ECO:0000256" key="1">
    <source>
        <dbReference type="SAM" id="MobiDB-lite"/>
    </source>
</evidence>
<accession>A0A9Q1IW77</accession>
<dbReference type="EMBL" id="JAINUF010000006">
    <property type="protein sequence ID" value="KAJ8355601.1"/>
    <property type="molecule type" value="Genomic_DNA"/>
</dbReference>
<reference evidence="2" key="1">
    <citation type="journal article" date="2023" name="Science">
        <title>Genome structures resolve the early diversification of teleost fishes.</title>
        <authorList>
            <person name="Parey E."/>
            <person name="Louis A."/>
            <person name="Montfort J."/>
            <person name="Bouchez O."/>
            <person name="Roques C."/>
            <person name="Iampietro C."/>
            <person name="Lluch J."/>
            <person name="Castinel A."/>
            <person name="Donnadieu C."/>
            <person name="Desvignes T."/>
            <person name="Floi Bucao C."/>
            <person name="Jouanno E."/>
            <person name="Wen M."/>
            <person name="Mejri S."/>
            <person name="Dirks R."/>
            <person name="Jansen H."/>
            <person name="Henkel C."/>
            <person name="Chen W.J."/>
            <person name="Zahm M."/>
            <person name="Cabau C."/>
            <person name="Klopp C."/>
            <person name="Thompson A.W."/>
            <person name="Robinson-Rechavi M."/>
            <person name="Braasch I."/>
            <person name="Lecointre G."/>
            <person name="Bobe J."/>
            <person name="Postlethwait J.H."/>
            <person name="Berthelot C."/>
            <person name="Roest Crollius H."/>
            <person name="Guiguen Y."/>
        </authorList>
    </citation>
    <scope>NUCLEOTIDE SEQUENCE</scope>
    <source>
        <strain evidence="2">WJC10195</strain>
    </source>
</reference>
<feature type="compositionally biased region" description="Basic and acidic residues" evidence="1">
    <location>
        <begin position="1"/>
        <end position="37"/>
    </location>
</feature>
<gene>
    <name evidence="2" type="ORF">SKAU_G00183950</name>
</gene>
<feature type="compositionally biased region" description="Low complexity" evidence="1">
    <location>
        <begin position="58"/>
        <end position="69"/>
    </location>
</feature>
<evidence type="ECO:0000313" key="3">
    <source>
        <dbReference type="Proteomes" id="UP001152622"/>
    </source>
</evidence>
<protein>
    <submittedName>
        <fullName evidence="2">Uncharacterized protein</fullName>
    </submittedName>
</protein>
<comment type="caution">
    <text evidence="2">The sequence shown here is derived from an EMBL/GenBank/DDBJ whole genome shotgun (WGS) entry which is preliminary data.</text>
</comment>
<evidence type="ECO:0000313" key="2">
    <source>
        <dbReference type="EMBL" id="KAJ8355601.1"/>
    </source>
</evidence>
<dbReference type="AlphaFoldDB" id="A0A9Q1IW77"/>
<proteinExistence type="predicted"/>
<feature type="region of interest" description="Disordered" evidence="1">
    <location>
        <begin position="1"/>
        <end position="102"/>
    </location>
</feature>
<name>A0A9Q1IW77_SYNKA</name>